<dbReference type="GO" id="GO:0016787">
    <property type="term" value="F:hydrolase activity"/>
    <property type="evidence" value="ECO:0007669"/>
    <property type="project" value="UniProtKB-KW"/>
</dbReference>
<dbReference type="EMBL" id="JAGRPV010000001">
    <property type="protein sequence ID" value="MDI4649903.1"/>
    <property type="molecule type" value="Genomic_DNA"/>
</dbReference>
<evidence type="ECO:0000313" key="3">
    <source>
        <dbReference type="EMBL" id="MDI4649903.1"/>
    </source>
</evidence>
<dbReference type="PANTHER" id="PTHR43674:SF2">
    <property type="entry name" value="BETA-UREIDOPROPIONASE"/>
    <property type="match status" value="1"/>
</dbReference>
<protein>
    <submittedName>
        <fullName evidence="3">Carbon-nitrogen hydrolase family protein</fullName>
    </submittedName>
</protein>
<keyword evidence="4" id="KW-1185">Reference proteome</keyword>
<dbReference type="Gene3D" id="3.60.110.10">
    <property type="entry name" value="Carbon-nitrogen hydrolase"/>
    <property type="match status" value="1"/>
</dbReference>
<accession>A0ABT6TSS1</accession>
<gene>
    <name evidence="3" type="ORF">KB449_33555</name>
</gene>
<organism evidence="3 4">
    <name type="scientific">Cohnella hashimotonis</name>
    <dbReference type="NCBI Taxonomy" id="2826895"/>
    <lineage>
        <taxon>Bacteria</taxon>
        <taxon>Bacillati</taxon>
        <taxon>Bacillota</taxon>
        <taxon>Bacilli</taxon>
        <taxon>Bacillales</taxon>
        <taxon>Paenibacillaceae</taxon>
        <taxon>Cohnella</taxon>
    </lineage>
</organism>
<keyword evidence="1 3" id="KW-0378">Hydrolase</keyword>
<sequence>MSRYVKISCMAPPNKEVDAELGLEETVLQMIARWKERLQHVLPERPDLIVLPECCDDPAFEGMRAEWLYEYYRYRGNRVRDFFAGIASANRCYIAYSAMIELPDGTFRNATQVIGRGGEICGVYHKNHITIRQKSTSDTLYGKEAHVIQTDFGRVACLICFDINFDELLEAYARQKPDVIVFSSAYHGGLMQAYRAYTCRAHFAGAIWQPDPCSIVNPVGEVVGESTHFYPFVTRTINLDCAVVHYDYNKAKLDAVKRKYGDKVRISDPGRLNAFLISSESEAFTIQDVVREFELELLDDYWVRCRADRGMPGHLEP</sequence>
<dbReference type="InterPro" id="IPR003010">
    <property type="entry name" value="C-N_Hydrolase"/>
</dbReference>
<dbReference type="PROSITE" id="PS50263">
    <property type="entry name" value="CN_HYDROLASE"/>
    <property type="match status" value="1"/>
</dbReference>
<reference evidence="3" key="1">
    <citation type="submission" date="2023-04" db="EMBL/GenBank/DDBJ databases">
        <title>Comparative genomic analysis of Cohnella hashimotonis sp. nov., isolated from the International Space Station.</title>
        <authorList>
            <person name="Venkateswaran K."/>
            <person name="Simpson A."/>
        </authorList>
    </citation>
    <scope>NUCLEOTIDE SEQUENCE</scope>
    <source>
        <strain evidence="3">F6_2S_P_1</strain>
    </source>
</reference>
<dbReference type="InterPro" id="IPR036526">
    <property type="entry name" value="C-N_Hydrolase_sf"/>
</dbReference>
<dbReference type="CDD" id="cd07197">
    <property type="entry name" value="nitrilase"/>
    <property type="match status" value="1"/>
</dbReference>
<comment type="caution">
    <text evidence="3">The sequence shown here is derived from an EMBL/GenBank/DDBJ whole genome shotgun (WGS) entry which is preliminary data.</text>
</comment>
<dbReference type="PANTHER" id="PTHR43674">
    <property type="entry name" value="NITRILASE C965.09-RELATED"/>
    <property type="match status" value="1"/>
</dbReference>
<evidence type="ECO:0000256" key="1">
    <source>
        <dbReference type="ARBA" id="ARBA00022801"/>
    </source>
</evidence>
<dbReference type="SUPFAM" id="SSF56317">
    <property type="entry name" value="Carbon-nitrogen hydrolase"/>
    <property type="match status" value="1"/>
</dbReference>
<name>A0ABT6TSS1_9BACL</name>
<dbReference type="Pfam" id="PF00795">
    <property type="entry name" value="CN_hydrolase"/>
    <property type="match status" value="1"/>
</dbReference>
<dbReference type="InterPro" id="IPR050345">
    <property type="entry name" value="Aliph_Amidase/BUP"/>
</dbReference>
<evidence type="ECO:0000259" key="2">
    <source>
        <dbReference type="PROSITE" id="PS50263"/>
    </source>
</evidence>
<dbReference type="RefSeq" id="WP_282912507.1">
    <property type="nucleotide sequence ID" value="NZ_JAGRPV010000001.1"/>
</dbReference>
<dbReference type="Proteomes" id="UP001161691">
    <property type="component" value="Unassembled WGS sequence"/>
</dbReference>
<evidence type="ECO:0000313" key="4">
    <source>
        <dbReference type="Proteomes" id="UP001161691"/>
    </source>
</evidence>
<proteinExistence type="predicted"/>
<feature type="domain" description="CN hydrolase" evidence="2">
    <location>
        <begin position="7"/>
        <end position="239"/>
    </location>
</feature>